<comment type="caution">
    <text evidence="1">The sequence shown here is derived from an EMBL/GenBank/DDBJ whole genome shotgun (WGS) entry which is preliminary data.</text>
</comment>
<protein>
    <submittedName>
        <fullName evidence="1">Uncharacterized protein</fullName>
    </submittedName>
</protein>
<proteinExistence type="predicted"/>
<reference evidence="1 2" key="1">
    <citation type="submission" date="2021-06" db="EMBL/GenBank/DDBJ databases">
        <title>Caerostris extrusa draft genome.</title>
        <authorList>
            <person name="Kono N."/>
            <person name="Arakawa K."/>
        </authorList>
    </citation>
    <scope>NUCLEOTIDE SEQUENCE [LARGE SCALE GENOMIC DNA]</scope>
</reference>
<dbReference type="AlphaFoldDB" id="A0AAV4UHZ8"/>
<accession>A0AAV4UHZ8</accession>
<evidence type="ECO:0000313" key="2">
    <source>
        <dbReference type="Proteomes" id="UP001054945"/>
    </source>
</evidence>
<sequence>MVQSLILSGQVVIKVWSPTPRSVRHRFDTRVPPTRTINCLLTASDKSKGGLYEFAFKLMWVIWEKRTFPQKNAEVEAAFLEFI</sequence>
<name>A0AAV4UHZ8_CAEEX</name>
<organism evidence="1 2">
    <name type="scientific">Caerostris extrusa</name>
    <name type="common">Bark spider</name>
    <name type="synonym">Caerostris bankana</name>
    <dbReference type="NCBI Taxonomy" id="172846"/>
    <lineage>
        <taxon>Eukaryota</taxon>
        <taxon>Metazoa</taxon>
        <taxon>Ecdysozoa</taxon>
        <taxon>Arthropoda</taxon>
        <taxon>Chelicerata</taxon>
        <taxon>Arachnida</taxon>
        <taxon>Araneae</taxon>
        <taxon>Araneomorphae</taxon>
        <taxon>Entelegynae</taxon>
        <taxon>Araneoidea</taxon>
        <taxon>Araneidae</taxon>
        <taxon>Caerostris</taxon>
    </lineage>
</organism>
<keyword evidence="2" id="KW-1185">Reference proteome</keyword>
<gene>
    <name evidence="1" type="ORF">CEXT_249591</name>
</gene>
<evidence type="ECO:0000313" key="1">
    <source>
        <dbReference type="EMBL" id="GIY57229.1"/>
    </source>
</evidence>
<dbReference type="Proteomes" id="UP001054945">
    <property type="component" value="Unassembled WGS sequence"/>
</dbReference>
<dbReference type="EMBL" id="BPLR01012870">
    <property type="protein sequence ID" value="GIY57229.1"/>
    <property type="molecule type" value="Genomic_DNA"/>
</dbReference>